<dbReference type="EMBL" id="JAGEVG010000033">
    <property type="protein sequence ID" value="MBO3100219.1"/>
    <property type="molecule type" value="Genomic_DNA"/>
</dbReference>
<dbReference type="RefSeq" id="WP_208235324.1">
    <property type="nucleotide sequence ID" value="NZ_JAGEVG010000033.1"/>
</dbReference>
<dbReference type="Proteomes" id="UP000681315">
    <property type="component" value="Unassembled WGS sequence"/>
</dbReference>
<name>A0ABS3SWW3_9FLAO</name>
<dbReference type="Gene3D" id="2.60.120.200">
    <property type="match status" value="1"/>
</dbReference>
<organism evidence="2 3">
    <name type="scientific">Gelidibacter pelagius</name>
    <dbReference type="NCBI Taxonomy" id="2819985"/>
    <lineage>
        <taxon>Bacteria</taxon>
        <taxon>Pseudomonadati</taxon>
        <taxon>Bacteroidota</taxon>
        <taxon>Flavobacteriia</taxon>
        <taxon>Flavobacteriales</taxon>
        <taxon>Flavobacteriaceae</taxon>
        <taxon>Gelidibacter</taxon>
    </lineage>
</organism>
<dbReference type="InterPro" id="IPR043744">
    <property type="entry name" value="DUF5689"/>
</dbReference>
<protein>
    <submittedName>
        <fullName evidence="2">Choice-of-anchor J domain-containing protein</fullName>
    </submittedName>
</protein>
<feature type="domain" description="DUF5689" evidence="1">
    <location>
        <begin position="54"/>
        <end position="286"/>
    </location>
</feature>
<gene>
    <name evidence="2" type="ORF">J4051_18250</name>
</gene>
<dbReference type="NCBIfam" id="NF038128">
    <property type="entry name" value="choice_anch_J"/>
    <property type="match status" value="1"/>
</dbReference>
<keyword evidence="3" id="KW-1185">Reference proteome</keyword>
<proteinExistence type="predicted"/>
<evidence type="ECO:0000313" key="3">
    <source>
        <dbReference type="Proteomes" id="UP000681315"/>
    </source>
</evidence>
<sequence>MFKTNRILTISIMIAMSVILCSCVQDDDFKVPNDLGIEENKGLEALLSSGAIEVSMVELKLEYANNYRKPVLIETDVYIKGYVSSSDKEGNFFKEVFLQNAPENPTAGIKLILNQVETYNQYNFGREIYIKLKGLYIGEERVGNGVVAIGGETATDQYGTTVQRLTENQRAEHLFRSQNTLELTPLQLNFSEVNTSHLGLYVQFNNVEFADNLEGKRYFDPVQDFDTLREMQACTNDIGYTNFSLETSSFASFKDALLPFGNGTITGVITKTFDGSAIVLALNDLSGVTMTESRCTPLNIEDFDIVFKEDFESADDDTDLDFEGWTNFAQAGKVKWKERSSDGNGYAEFNPLGSGNASNIGWLITPGINKDSQAYTYLNFKAAQNEVRSASNTLEVMISTDFDGTNVLSATWQLLDASLPSQSTPSNEFVDSGLIDLSSYEGILYIAFKVKGNGRTTSLSGAYLIDDIYIFEKD</sequence>
<dbReference type="PROSITE" id="PS51257">
    <property type="entry name" value="PROKAR_LIPOPROTEIN"/>
    <property type="match status" value="1"/>
</dbReference>
<reference evidence="2 3" key="1">
    <citation type="submission" date="2021-03" db="EMBL/GenBank/DDBJ databases">
        <title>Gelidibacter sp. nov., isolated from costal sediment.</title>
        <authorList>
            <person name="Lun K.-Y."/>
        </authorList>
    </citation>
    <scope>NUCLEOTIDE SEQUENCE [LARGE SCALE GENOMIC DNA]</scope>
    <source>
        <strain evidence="2 3">DF109</strain>
    </source>
</reference>
<accession>A0ABS3SWW3</accession>
<evidence type="ECO:0000259" key="1">
    <source>
        <dbReference type="Pfam" id="PF18942"/>
    </source>
</evidence>
<dbReference type="Pfam" id="PF18942">
    <property type="entry name" value="DUF5689"/>
    <property type="match status" value="1"/>
</dbReference>
<evidence type="ECO:0000313" key="2">
    <source>
        <dbReference type="EMBL" id="MBO3100219.1"/>
    </source>
</evidence>
<comment type="caution">
    <text evidence="2">The sequence shown here is derived from an EMBL/GenBank/DDBJ whole genome shotgun (WGS) entry which is preliminary data.</text>
</comment>